<feature type="transmembrane region" description="Helical" evidence="1">
    <location>
        <begin position="235"/>
        <end position="252"/>
    </location>
</feature>
<feature type="transmembrane region" description="Helical" evidence="1">
    <location>
        <begin position="71"/>
        <end position="89"/>
    </location>
</feature>
<feature type="domain" description="DUF2157" evidence="2">
    <location>
        <begin position="10"/>
        <end position="147"/>
    </location>
</feature>
<keyword evidence="1" id="KW-1133">Transmembrane helix</keyword>
<feature type="transmembrane region" description="Helical" evidence="1">
    <location>
        <begin position="211"/>
        <end position="229"/>
    </location>
</feature>
<proteinExistence type="predicted"/>
<dbReference type="InterPro" id="IPR018677">
    <property type="entry name" value="DUF2157"/>
</dbReference>
<feature type="transmembrane region" description="Helical" evidence="1">
    <location>
        <begin position="287"/>
        <end position="309"/>
    </location>
</feature>
<evidence type="ECO:0000259" key="2">
    <source>
        <dbReference type="Pfam" id="PF09925"/>
    </source>
</evidence>
<feature type="transmembrane region" description="Helical" evidence="1">
    <location>
        <begin position="45"/>
        <end position="65"/>
    </location>
</feature>
<comment type="caution">
    <text evidence="3">The sequence shown here is derived from an EMBL/GenBank/DDBJ whole genome shotgun (WGS) entry which is preliminary data.</text>
</comment>
<protein>
    <submittedName>
        <fullName evidence="3">DUF2157 domain-containing protein</fullName>
    </submittedName>
</protein>
<organism evidence="3 4">
    <name type="scientific">Massilia polaris</name>
    <dbReference type="NCBI Taxonomy" id="2728846"/>
    <lineage>
        <taxon>Bacteria</taxon>
        <taxon>Pseudomonadati</taxon>
        <taxon>Pseudomonadota</taxon>
        <taxon>Betaproteobacteria</taxon>
        <taxon>Burkholderiales</taxon>
        <taxon>Oxalobacteraceae</taxon>
        <taxon>Telluria group</taxon>
        <taxon>Massilia</taxon>
    </lineage>
</organism>
<sequence>MDLRLAVYELTARHELDADARRRLHALAGLDDEPKQLEPTMMKGLAMLSAFLGGTGIVFWIAANWDSFGRAGRFALLQGFFVVMCLGAARLPQARAALATVAFMTMGGLFAYFGQTYQTGADPWQLFATWSLLSLPLCFAVKSDALWTAWCWVTMTGISLWVAALSGHRWSFTRTSSVVHLSGWGLALATCGMLTPLVARVTGAGKWSCRSAIALTMVMISLSGLIDLFDRGEDILFPLALAIAATAAIVLIQPKRLDVFNLSAVGLCLDTLLIALLAKVLVDRNEIFGLLMLGLSAAAILGGTVHIIVSAARNANQLGGEQ</sequence>
<feature type="transmembrane region" description="Helical" evidence="1">
    <location>
        <begin position="259"/>
        <end position="281"/>
    </location>
</feature>
<dbReference type="EMBL" id="JABBGG010000002">
    <property type="protein sequence ID" value="NML60705.1"/>
    <property type="molecule type" value="Genomic_DNA"/>
</dbReference>
<evidence type="ECO:0000313" key="3">
    <source>
        <dbReference type="EMBL" id="NML60705.1"/>
    </source>
</evidence>
<keyword evidence="4" id="KW-1185">Reference proteome</keyword>
<keyword evidence="1" id="KW-0812">Transmembrane</keyword>
<keyword evidence="1" id="KW-0472">Membrane</keyword>
<dbReference type="RefSeq" id="WP_169464378.1">
    <property type="nucleotide sequence ID" value="NZ_JABBGG010000002.1"/>
</dbReference>
<accession>A0A848HH01</accession>
<evidence type="ECO:0000256" key="1">
    <source>
        <dbReference type="SAM" id="Phobius"/>
    </source>
</evidence>
<gene>
    <name evidence="3" type="ORF">HHL21_06305</name>
</gene>
<feature type="transmembrane region" description="Helical" evidence="1">
    <location>
        <begin position="96"/>
        <end position="117"/>
    </location>
</feature>
<feature type="transmembrane region" description="Helical" evidence="1">
    <location>
        <begin position="178"/>
        <end position="199"/>
    </location>
</feature>
<dbReference type="AlphaFoldDB" id="A0A848HH01"/>
<reference evidence="3 4" key="1">
    <citation type="submission" date="2020-04" db="EMBL/GenBank/DDBJ databases">
        <title>Massilia sp. RP-1-19 isolated from soil.</title>
        <authorList>
            <person name="Dahal R.H."/>
        </authorList>
    </citation>
    <scope>NUCLEOTIDE SEQUENCE [LARGE SCALE GENOMIC DNA]</scope>
    <source>
        <strain evidence="3 4">RP-1-19</strain>
    </source>
</reference>
<evidence type="ECO:0000313" key="4">
    <source>
        <dbReference type="Proteomes" id="UP000583752"/>
    </source>
</evidence>
<name>A0A848HH01_9BURK</name>
<dbReference type="Proteomes" id="UP000583752">
    <property type="component" value="Unassembled WGS sequence"/>
</dbReference>
<feature type="transmembrane region" description="Helical" evidence="1">
    <location>
        <begin position="123"/>
        <end position="140"/>
    </location>
</feature>
<dbReference type="Pfam" id="PF09925">
    <property type="entry name" value="DUF2157"/>
    <property type="match status" value="1"/>
</dbReference>
<feature type="transmembrane region" description="Helical" evidence="1">
    <location>
        <begin position="147"/>
        <end position="166"/>
    </location>
</feature>